<protein>
    <submittedName>
        <fullName evidence="2">Outer membrane protein Imp, required for envelope biogenesis / Organic solvent tolerance protein</fullName>
    </submittedName>
</protein>
<dbReference type="AlphaFoldDB" id="A0A0S4PVW1"/>
<dbReference type="PROSITE" id="PS50007">
    <property type="entry name" value="PIPLC_X_DOMAIN"/>
    <property type="match status" value="1"/>
</dbReference>
<dbReference type="GO" id="GO:0043165">
    <property type="term" value="P:Gram-negative-bacterium-type cell outer membrane assembly"/>
    <property type="evidence" value="ECO:0007669"/>
    <property type="project" value="InterPro"/>
</dbReference>
<dbReference type="PATRIC" id="fig|76936.10.peg.1542"/>
<dbReference type="GO" id="GO:1990351">
    <property type="term" value="C:transporter complex"/>
    <property type="evidence" value="ECO:0007669"/>
    <property type="project" value="TreeGrafter"/>
</dbReference>
<proteinExistence type="inferred from homology"/>
<evidence type="ECO:0000313" key="2">
    <source>
        <dbReference type="EMBL" id="CUU40463.1"/>
    </source>
</evidence>
<organism evidence="2 3">
    <name type="scientific">Helicobacter typhlonius</name>
    <dbReference type="NCBI Taxonomy" id="76936"/>
    <lineage>
        <taxon>Bacteria</taxon>
        <taxon>Pseudomonadati</taxon>
        <taxon>Campylobacterota</taxon>
        <taxon>Epsilonproteobacteria</taxon>
        <taxon>Campylobacterales</taxon>
        <taxon>Helicobacteraceae</taxon>
        <taxon>Helicobacter</taxon>
    </lineage>
</organism>
<dbReference type="EMBL" id="LN907858">
    <property type="protein sequence ID" value="CUU40463.1"/>
    <property type="molecule type" value="Genomic_DNA"/>
</dbReference>
<gene>
    <name evidence="2" type="ORF">BN2458_PEG1580</name>
</gene>
<dbReference type="Proteomes" id="UP000064525">
    <property type="component" value="Chromosome I"/>
</dbReference>
<dbReference type="GO" id="GO:0015920">
    <property type="term" value="P:lipopolysaccharide transport"/>
    <property type="evidence" value="ECO:0007669"/>
    <property type="project" value="InterPro"/>
</dbReference>
<sequence>MKRYFFLICALCALLYGQQNTNIFDLSADDVKARNDEVIAEGNAFLLYNDVYMVANKIIYNKQSKEAHLQGGVKIYQGDVLYLDVEEASVNMQDKQAKLSHLYLQSTMGIWLMSKQGSGREGVYSFKRGVISGCDITYPLWHLNVSSGTYNSQKEYMSVWNPRFYVGAVPVFYLPYFVAPTGNVRKSGLLAPETSFSNKQGFMYMQPLFIAPFNRWDITLSPQIRTNRGYGGQFEFAFADRDNKTALLQMRYFQNTDDYMRENNLKNQYIYGGTFSYITDHIFTRGDDAKDGFYADITYMNDIEYMRLKSLNAAFNTRLYESRINYFVNGNKNYFGTYFKYYLDLSKFSNQDTFQVLPHMQYHHYTDSLFFENLLYTFDLQSKYVTRYNGYGYFQNTISLPIGVAVPLFNNYISLGASFDMYATSVLLQNAQGLVDARNETLKNRINYSVGSYNISLNSDLARPYKHLFHSVHLEAIFSGALYKYTSRAVSDERYEAYNALLEQGIDSSLLALYWNPSDIVDVIKNKHKVDLRLSQYFYGKNGKELFYWRMYQRLFMQDSFLTKNQVLQNELGFSPIDGLNLSASTFFSYSLERVSEASVNASFNKWGLDSNLTYYFKLDPMYLSSGLYSTGNTGFARGRVGYDFGLFRLDANVGYDVGVGYLKDWYVTISKDIRCFGVGFKLAQDVRPTLTANNDITPITNQYVKVEFRFVPLANTGLSYRFKE</sequence>
<dbReference type="InterPro" id="IPR020889">
    <property type="entry name" value="LipoPS_assembly_LptD"/>
</dbReference>
<evidence type="ECO:0000259" key="1">
    <source>
        <dbReference type="Pfam" id="PF04453"/>
    </source>
</evidence>
<dbReference type="GO" id="GO:0009279">
    <property type="term" value="C:cell outer membrane"/>
    <property type="evidence" value="ECO:0007669"/>
    <property type="project" value="InterPro"/>
</dbReference>
<dbReference type="PANTHER" id="PTHR30189:SF1">
    <property type="entry name" value="LPS-ASSEMBLY PROTEIN LPTD"/>
    <property type="match status" value="1"/>
</dbReference>
<feature type="domain" description="LptD C-terminal" evidence="1">
    <location>
        <begin position="289"/>
        <end position="630"/>
    </location>
</feature>
<dbReference type="RefSeq" id="WP_231944752.1">
    <property type="nucleotide sequence ID" value="NZ_CAJTQN010000002.1"/>
</dbReference>
<dbReference type="HAMAP" id="MF_01411">
    <property type="entry name" value="LPS_assembly_LptD"/>
    <property type="match status" value="1"/>
</dbReference>
<dbReference type="PANTHER" id="PTHR30189">
    <property type="entry name" value="LPS-ASSEMBLY PROTEIN"/>
    <property type="match status" value="1"/>
</dbReference>
<accession>A0A0S4PVW1</accession>
<dbReference type="Pfam" id="PF04453">
    <property type="entry name" value="LptD"/>
    <property type="match status" value="1"/>
</dbReference>
<reference evidence="3" key="1">
    <citation type="submission" date="2015-11" db="EMBL/GenBank/DDBJ databases">
        <authorList>
            <person name="Anvar S.Y."/>
        </authorList>
    </citation>
    <scope>NUCLEOTIDE SEQUENCE [LARGE SCALE GENOMIC DNA]</scope>
</reference>
<dbReference type="InterPro" id="IPR050218">
    <property type="entry name" value="LptD"/>
</dbReference>
<dbReference type="KEGG" id="hty:BN2458_PEG1580"/>
<dbReference type="InterPro" id="IPR007543">
    <property type="entry name" value="LptD_C"/>
</dbReference>
<evidence type="ECO:0000313" key="3">
    <source>
        <dbReference type="Proteomes" id="UP000064525"/>
    </source>
</evidence>
<name>A0A0S4PVW1_9HELI</name>
<dbReference type="GeneID" id="78151745"/>